<feature type="domain" description="Glycoside hydrolase family 65 N-terminal" evidence="9">
    <location>
        <begin position="57"/>
        <end position="300"/>
    </location>
</feature>
<keyword evidence="11" id="KW-1185">Reference proteome</keyword>
<protein>
    <submittedName>
        <fullName evidence="10">Trehalose/maltose hydrolase-like predicted phosphorylase</fullName>
    </submittedName>
</protein>
<evidence type="ECO:0000256" key="4">
    <source>
        <dbReference type="ARBA" id="ARBA00023295"/>
    </source>
</evidence>
<evidence type="ECO:0000259" key="8">
    <source>
        <dbReference type="Pfam" id="PF03633"/>
    </source>
</evidence>
<evidence type="ECO:0000259" key="7">
    <source>
        <dbReference type="Pfam" id="PF03632"/>
    </source>
</evidence>
<feature type="binding site" evidence="6">
    <location>
        <begin position="392"/>
        <end position="393"/>
    </location>
    <ligand>
        <name>substrate</name>
    </ligand>
</feature>
<dbReference type="GO" id="GO:0005975">
    <property type="term" value="P:carbohydrate metabolic process"/>
    <property type="evidence" value="ECO:0007669"/>
    <property type="project" value="InterPro"/>
</dbReference>
<feature type="domain" description="Glycoside hydrolase family 65 C-terminal" evidence="8">
    <location>
        <begin position="761"/>
        <end position="824"/>
    </location>
</feature>
<feature type="active site" description="Proton donor" evidence="5">
    <location>
        <position position="531"/>
    </location>
</feature>
<evidence type="ECO:0000259" key="9">
    <source>
        <dbReference type="Pfam" id="PF03636"/>
    </source>
</evidence>
<comment type="similarity">
    <text evidence="1">Belongs to the glycosyl hydrolase 65 family.</text>
</comment>
<dbReference type="EMBL" id="SHLD01000001">
    <property type="protein sequence ID" value="RZU76195.1"/>
    <property type="molecule type" value="Genomic_DNA"/>
</dbReference>
<evidence type="ECO:0000256" key="1">
    <source>
        <dbReference type="ARBA" id="ARBA00006768"/>
    </source>
</evidence>
<dbReference type="Pfam" id="PF03636">
    <property type="entry name" value="Glyco_hydro_65N"/>
    <property type="match status" value="1"/>
</dbReference>
<accession>A0A4Q8BFM2</accession>
<proteinExistence type="inferred from homology"/>
<dbReference type="InterPro" id="IPR011013">
    <property type="entry name" value="Gal_mutarotase_sf_dom"/>
</dbReference>
<keyword evidence="10" id="KW-0378">Hydrolase</keyword>
<feature type="domain" description="Glycoside hydrolase family 65 central catalytic" evidence="7">
    <location>
        <begin position="355"/>
        <end position="751"/>
    </location>
</feature>
<evidence type="ECO:0000313" key="10">
    <source>
        <dbReference type="EMBL" id="RZU76195.1"/>
    </source>
</evidence>
<organism evidence="10 11">
    <name type="scientific">Micromonospora kangleipakensis</name>
    <dbReference type="NCBI Taxonomy" id="1077942"/>
    <lineage>
        <taxon>Bacteria</taxon>
        <taxon>Bacillati</taxon>
        <taxon>Actinomycetota</taxon>
        <taxon>Actinomycetes</taxon>
        <taxon>Micromonosporales</taxon>
        <taxon>Micromonosporaceae</taxon>
        <taxon>Micromonospora</taxon>
    </lineage>
</organism>
<dbReference type="PANTHER" id="PTHR11051">
    <property type="entry name" value="GLYCOSYL HYDROLASE-RELATED"/>
    <property type="match status" value="1"/>
</dbReference>
<dbReference type="InterPro" id="IPR012341">
    <property type="entry name" value="6hp_glycosidase-like_sf"/>
</dbReference>
<evidence type="ECO:0000256" key="6">
    <source>
        <dbReference type="PIRSR" id="PIRSR036289-51"/>
    </source>
</evidence>
<dbReference type="AlphaFoldDB" id="A0A4Q8BFM2"/>
<dbReference type="Gene3D" id="1.50.10.10">
    <property type="match status" value="1"/>
</dbReference>
<dbReference type="SUPFAM" id="SSF74650">
    <property type="entry name" value="Galactose mutarotase-like"/>
    <property type="match status" value="1"/>
</dbReference>
<dbReference type="InterPro" id="IPR005196">
    <property type="entry name" value="Glyco_hydro_65_N"/>
</dbReference>
<evidence type="ECO:0000256" key="5">
    <source>
        <dbReference type="PIRSR" id="PIRSR036289-50"/>
    </source>
</evidence>
<feature type="binding site" evidence="6">
    <location>
        <begin position="652"/>
        <end position="653"/>
    </location>
    <ligand>
        <name>substrate</name>
    </ligand>
</feature>
<dbReference type="Proteomes" id="UP000294114">
    <property type="component" value="Unassembled WGS sequence"/>
</dbReference>
<dbReference type="InterPro" id="IPR005195">
    <property type="entry name" value="Glyco_hydro_65_M"/>
</dbReference>
<comment type="caution">
    <text evidence="10">The sequence shown here is derived from an EMBL/GenBank/DDBJ whole genome shotgun (WGS) entry which is preliminary data.</text>
</comment>
<gene>
    <name evidence="10" type="ORF">EV384_4825</name>
</gene>
<sequence>MTPRLLEFVEPEPGKAQRAVGEECRVPADEDPGCELCTGSLPAGWVLAYRDGDAPGEGTRETMLTLGNGYLATRGAAPEAWADGVHYPGTYLAGFHNRLSGAGLPDGTESIVNLPNWLPLTFRPAGGEWFAPGEGRRVHEHRTLDLRRGVYQRELLVVDRDRRRTRIRQRRLVSMANPHLAALETSIFAENWSGRLEIRSGIDGRVLNANAPAEAGGCGRHLTDVATGGDDAETVWLTAVTTNARHQVAVTARTRITDAGVAHSRPTAIHEPGAVSQVIGIDVTPGERVCVEKTVAVSSTQDRAVSEPLTAARDELRYAGAFGTLLAEHAAAWARLWERFRLDVGEEHAWQLPVRVQTFHLLQTLSPHTLELDAGVPARGLHGEGYHGHIFWDELFVYPYLNLRFPELTRALLKYRHRRLTAARRQAAAAGMAGALFPWQSGDSGRDESPNCSPSPVTGEWVDDYTGRQQHVNLAVAYCVWRYWETTGDLSFLAGCGLELLTETARFWAGLATYQPSDDRYDIHAVMGPDEYHDGYPGRPGQGLDNSAYINVMVAWVLGRADEATAILSRHPGMMPWPDVGATDDERRRWRHVARRLRLAFLDDGMLAQFEGYGDLAELDWDRYRRRYGDLRLLGSLLQAEGEDPNRYKISKQADVLMLLYLFSADELAGLVRGLGYEFDPARIPATVDYYLSRTAHGSTLSRIAHAWVLARTDRRRSFEMLLTALGTDLADPQHSSTRNGIHLGATAGTLDILQRCYTGLEVRGDALRLNPLLPDGLDGLDCVIRYQNQLISLHVNHERLQISAVPGSDQPVRVAVRDKSFQLAPGSTVTVELHPPAKPAEGSG</sequence>
<dbReference type="PIRSF" id="PIRSF036289">
    <property type="entry name" value="Glycosyl_hydrolase_malt_phosph"/>
    <property type="match status" value="1"/>
</dbReference>
<reference evidence="10 11" key="1">
    <citation type="submission" date="2019-02" db="EMBL/GenBank/DDBJ databases">
        <title>Sequencing the genomes of 1000 actinobacteria strains.</title>
        <authorList>
            <person name="Klenk H.-P."/>
        </authorList>
    </citation>
    <scope>NUCLEOTIDE SEQUENCE [LARGE SCALE GENOMIC DNA]</scope>
    <source>
        <strain evidence="10 11">DSM 45612</strain>
    </source>
</reference>
<evidence type="ECO:0000256" key="3">
    <source>
        <dbReference type="ARBA" id="ARBA00022679"/>
    </source>
</evidence>
<evidence type="ECO:0000313" key="11">
    <source>
        <dbReference type="Proteomes" id="UP000294114"/>
    </source>
</evidence>
<dbReference type="Pfam" id="PF03633">
    <property type="entry name" value="Glyco_hydro_65C"/>
    <property type="match status" value="1"/>
</dbReference>
<dbReference type="PANTHER" id="PTHR11051:SF8">
    <property type="entry name" value="PROTEIN-GLUCOSYLGALACTOSYLHYDROXYLYSINE GLUCOSIDASE"/>
    <property type="match status" value="1"/>
</dbReference>
<keyword evidence="2" id="KW-0328">Glycosyltransferase</keyword>
<dbReference type="InterPro" id="IPR037018">
    <property type="entry name" value="GH65_N"/>
</dbReference>
<evidence type="ECO:0000256" key="2">
    <source>
        <dbReference type="ARBA" id="ARBA00022676"/>
    </source>
</evidence>
<dbReference type="SUPFAM" id="SSF48208">
    <property type="entry name" value="Six-hairpin glycosidases"/>
    <property type="match status" value="1"/>
</dbReference>
<dbReference type="Pfam" id="PF03632">
    <property type="entry name" value="Glyco_hydro_65m"/>
    <property type="match status" value="1"/>
</dbReference>
<dbReference type="InterPro" id="IPR005194">
    <property type="entry name" value="Glyco_hydro_65_C"/>
</dbReference>
<name>A0A4Q8BFM2_9ACTN</name>
<dbReference type="Gene3D" id="2.70.98.40">
    <property type="entry name" value="Glycoside hydrolase, family 65, N-terminal domain"/>
    <property type="match status" value="1"/>
</dbReference>
<dbReference type="Gene3D" id="2.60.420.10">
    <property type="entry name" value="Maltose phosphorylase, domain 3"/>
    <property type="match status" value="1"/>
</dbReference>
<dbReference type="GO" id="GO:0030246">
    <property type="term" value="F:carbohydrate binding"/>
    <property type="evidence" value="ECO:0007669"/>
    <property type="project" value="InterPro"/>
</dbReference>
<dbReference type="GO" id="GO:0016757">
    <property type="term" value="F:glycosyltransferase activity"/>
    <property type="evidence" value="ECO:0007669"/>
    <property type="project" value="UniProtKB-KW"/>
</dbReference>
<keyword evidence="4" id="KW-0326">Glycosidase</keyword>
<dbReference type="GO" id="GO:0004553">
    <property type="term" value="F:hydrolase activity, hydrolyzing O-glycosyl compounds"/>
    <property type="evidence" value="ECO:0007669"/>
    <property type="project" value="TreeGrafter"/>
</dbReference>
<dbReference type="InterPro" id="IPR017045">
    <property type="entry name" value="Malt_Pase/Glycosyl_Hdrlase"/>
</dbReference>
<dbReference type="InterPro" id="IPR008928">
    <property type="entry name" value="6-hairpin_glycosidase_sf"/>
</dbReference>
<keyword evidence="3" id="KW-0808">Transferase</keyword>